<evidence type="ECO:0000256" key="1">
    <source>
        <dbReference type="SAM" id="Coils"/>
    </source>
</evidence>
<reference evidence="5" key="1">
    <citation type="submission" date="2014-09" db="EMBL/GenBank/DDBJ databases">
        <authorList>
            <person name="Sharma Rahul"/>
            <person name="Thines Marco"/>
        </authorList>
    </citation>
    <scope>NUCLEOTIDE SEQUENCE [LARGE SCALE GENOMIC DNA]</scope>
</reference>
<dbReference type="CDD" id="cd00063">
    <property type="entry name" value="FN3"/>
    <property type="match status" value="1"/>
</dbReference>
<dbReference type="GeneID" id="36396951"/>
<dbReference type="Pfam" id="PF14858">
    <property type="entry name" value="CFAP54_N"/>
    <property type="match status" value="1"/>
</dbReference>
<feature type="compositionally biased region" description="Basic and acidic residues" evidence="2">
    <location>
        <begin position="1402"/>
        <end position="1411"/>
    </location>
</feature>
<dbReference type="GO" id="GO:0060271">
    <property type="term" value="P:cilium assembly"/>
    <property type="evidence" value="ECO:0007669"/>
    <property type="project" value="TreeGrafter"/>
</dbReference>
<evidence type="ECO:0000313" key="5">
    <source>
        <dbReference type="Proteomes" id="UP000054928"/>
    </source>
</evidence>
<dbReference type="EMBL" id="CCYD01001640">
    <property type="protein sequence ID" value="CEG45611.1"/>
    <property type="molecule type" value="Genomic_DNA"/>
</dbReference>
<proteinExistence type="predicted"/>
<dbReference type="InterPro" id="IPR027912">
    <property type="entry name" value="CFAP54"/>
</dbReference>
<dbReference type="OrthoDB" id="2104158at2759"/>
<feature type="domain" description="Fibronectin type-III" evidence="3">
    <location>
        <begin position="808"/>
        <end position="920"/>
    </location>
</feature>
<dbReference type="RefSeq" id="XP_024581980.1">
    <property type="nucleotide sequence ID" value="XM_024716375.1"/>
</dbReference>
<name>A0A0N7L6Z0_PLAHL</name>
<dbReference type="InterPro" id="IPR003961">
    <property type="entry name" value="FN3_dom"/>
</dbReference>
<dbReference type="PANTHER" id="PTHR33487:SF1">
    <property type="entry name" value="CILIA- AND FLAGELLA-ASSOCIATED PROTEIN 54"/>
    <property type="match status" value="1"/>
</dbReference>
<keyword evidence="5" id="KW-1185">Reference proteome</keyword>
<dbReference type="Gene3D" id="2.60.40.10">
    <property type="entry name" value="Immunoglobulins"/>
    <property type="match status" value="1"/>
</dbReference>
<dbReference type="InterPro" id="IPR036116">
    <property type="entry name" value="FN3_sf"/>
</dbReference>
<feature type="region of interest" description="Disordered" evidence="2">
    <location>
        <begin position="1387"/>
        <end position="1411"/>
    </location>
</feature>
<evidence type="ECO:0000259" key="3">
    <source>
        <dbReference type="PROSITE" id="PS50853"/>
    </source>
</evidence>
<sequence>MASNATNVVKNQLSRDLTAILQVTREKRGRTASFKSSKDPTSQEVSYYGDVAQQLVALVDQVMRASPEQLSTIDKIDLFVKFGDKFYQCQEYHSASLFFYQNVLKLDIFCHQNGFEHSLNSIETQTKVLSLVEGQAYIRSLYGLAMCSFHAQKRSDELMRYPGSLGRMIEAMTALRRGMEIALDMERQHPDKFSWLTLNGTILIYSIAKPLQTLGFAKEVVVYLKYSLLAMESIEALSTTTYILWRIQLGSTICDCYQDAAVKEEGNANRHNQSAVACALYLQQIVQRLRKEEELDMPLPDNVQQILLQSETASALLLFRLKATAAHQPHTKNAIVSAFSSSHDQLRAAIDAIQAWLRQDRQRRGGQVLSIMKPAVSPPNGTLLELFEFVMTIVTPMLRSFVEVEEATAATKSIMLDVVPFSISFHLITIRTCLQLGQPDEQMNLLTKSAHARLQGTSSELSAANAATIKCVIALYDTLYDVQQSWAKWEALSDEERLQSTLHLRLTISNVTIPSSVLLTRLSNAVQMCVSHGSGAIAWATHDLLTCVALQMWREMGIVLLKELDATDIACLPESLVFLTCDLLLTIHITLIAVKFDDLLLLGHIALCLATLLSIRGEARKGSQVVRKCLDQIDLRRCEVVDFSSHFQSVVDVKSTTYLSGASFSCNLENMNRVDTEAATARDNVGIQGTGSLLGSLHQSLCCLQVDLLMLMYRLELQAAKMIDTASNVSIRHSLLLMTEATLYNECLQNDYMKVLFNIQRLNLPEKSIKKRRKLADECSQLLKKLERQEEKLCRQLAPIAASPASAVPAAPIILSRSSNSIILQVVPYHPSGPSFRTKSVQYYMVFAKSVGSGTNVSLTSNELPGTATPIYPPQTNAKITGLLPNESYVFAVAAFDKNNQVINSIGETSEPVVALNPLPLRMCYGYLALACYDAQLIAGATRAASNLSNTITSNVCAENPPLIASPFNKQSLKREVVVRLPQPILNLCIQALLILCHNESEDHNQEGEDIISSNLDAESLVEIQRVALENSHRISIGVEIACLTDNQEAIRVLCFKGYRLLLPLFRSKGCCNILTFATLVTYYQALKLISEAEWDVDTRKIGARIGFELLRIARELHSDVARIASSLILSTNLETEQASPESKIETTSFQEVLALFQLAANAHEDTPAAGAPLRHVNSNASATSGGIKGKIPTLQNAEEADSMTAQEKIKSLSEIVRLVADNNLSTILKTLQQMSNSDCQALEFACKVAWTLLKTKFQYVTQLGEFLASLRVTPVISTYFRETLTSLGGAFLLPELTDANEAKPSGDLNNEGIKSPESIVNKSAPNDDYMFKWCGELFFIQSVIVYQEIAKRSKSIDNVDVAKGPTGDCVYGYPYVFGKSADQINREEDDETALSPRGQTRRTDSSQDREFLGDTGIADSIDNHLDQLFGTILEKTAACCKLFQLAKCWQGLQAAVRQLWNAICLAWVPPTRVSASPTWQKHFLTCTEALLDMMDSTATTAANQSKTPLSAATSNIFDANALDVDHACVARVVTYSLKALCSSKDWKAIVEIGGRYQLLSSHSIDGSLFSQQNFLVMIFAQKQVMYQHEALLAAAKEEVKALITLNQGQEVIAKESILVEGEDAHQAQAFQAIQREKEQQIQQLTVERDLELKKLTHMNELNDRFTKIINKGQQMLHTCHQMIEQYSRLEHRNDPPNQKELAALRHQIIGLFKRCVASARQKRQKQLICQALQEMGDFYLASGDLKAANKCWLESLDNAFGTLNVCASWRDILISAVDSFTNRNDANKDQFAGNDLWVGIQSCCVLSKLIMHSTGTDMHESINYALMAAAIFTRCYGCPMPLQEKCSLYGSCRMHGFQWPGWKIFSDQDGVSSFSLTIMLMLVPEVLLLYKQQYASTAMPVIKGYEYVAQNCLCDVNHVANARRLQIEALIHCGRFQEAWRFLMELLQGGTTVLENINSSELNTITFHDEKLLVDDRNRAAINWLSTLKVEVIQTELRKHYPMTLVVHILALILHLATAMAKHESRYDRGAAIICSAAKNMAHTLLSLLRPIDVTASQVTESEPNKKGSEDTSSYPLQQSLSWENVQLYRIRADVLLQLSRLSFYEGDWIASKASSMDAIEEFDAISRNHNQPMHLELDQILKFSLLVPRGSFVAECQSQIASCCLAQADYRTAHEVAQIAIEETKKSGEVHVRQQLELQRLQAAVFLGNREQTEQALIALKHDALATHTTTSLTYTRTLLTLSSLLRSKALISGNPSNLKAVDECLSEAEVLLNVLLKHDGWTGVNVSSLQQNEERLNLYRPAVPDLVQVNAELTQVLLEYPLNPEFESVHTRQKRALRLVEAGLRSLEHTTQRMLATKARLLLFKGILISKLLFSTTTEFAESKPRCVDKNIAQRFDECVEAFLSCIKSSIEDGYDRRLVQLALIQLVDIFSRKLVPGDEDTHVQAAFHYLKVAVVVQKHEFVLFNTLELQSGAITSVNNLPASVRAAINAQFDATENSCSARLDENASDTSHIVNYFVRLLRMQRILPIATTELQDTAAFLHRFLMQNHSEYTRVACLANLPPVSSTDPEICTGLVCCIWGHELAPAIATPSTNTTELTLYFALGTTSISISDKQSDVDNEAAVARMKRFGSSLLSKRCNLDRQSVKHVKAALSNLRTQMEDLDSLLIDRTSFQHLFHSILCKIQQLFRGAGYSPNLSLQGRAETMVEASACTQRDGFGDKISIECTLETVRRFEDMFSINKGANFVDNDLCFFSRDLLD</sequence>
<evidence type="ECO:0000256" key="2">
    <source>
        <dbReference type="SAM" id="MobiDB-lite"/>
    </source>
</evidence>
<accession>A0A0N7L6Z0</accession>
<dbReference type="InterPro" id="IPR013783">
    <property type="entry name" value="Ig-like_fold"/>
</dbReference>
<dbReference type="STRING" id="4781.A0A0N7L6Z0"/>
<feature type="coiled-coil region" evidence="1">
    <location>
        <begin position="769"/>
        <end position="796"/>
    </location>
</feature>
<evidence type="ECO:0000313" key="4">
    <source>
        <dbReference type="EMBL" id="CEG45611.1"/>
    </source>
</evidence>
<dbReference type="Proteomes" id="UP000054928">
    <property type="component" value="Unassembled WGS sequence"/>
</dbReference>
<dbReference type="PROSITE" id="PS50853">
    <property type="entry name" value="FN3"/>
    <property type="match status" value="1"/>
</dbReference>
<dbReference type="PANTHER" id="PTHR33487">
    <property type="entry name" value="CILIA- AND FLAGELLA-ASSOCIATED PROTEIN 54"/>
    <property type="match status" value="1"/>
</dbReference>
<dbReference type="SUPFAM" id="SSF49265">
    <property type="entry name" value="Fibronectin type III"/>
    <property type="match status" value="1"/>
</dbReference>
<protein>
    <recommendedName>
        <fullName evidence="3">Fibronectin type-III domain-containing protein</fullName>
    </recommendedName>
</protein>
<organism evidence="4 5">
    <name type="scientific">Plasmopara halstedii</name>
    <name type="common">Downy mildew of sunflower</name>
    <dbReference type="NCBI Taxonomy" id="4781"/>
    <lineage>
        <taxon>Eukaryota</taxon>
        <taxon>Sar</taxon>
        <taxon>Stramenopiles</taxon>
        <taxon>Oomycota</taxon>
        <taxon>Peronosporomycetes</taxon>
        <taxon>Peronosporales</taxon>
        <taxon>Peronosporaceae</taxon>
        <taxon>Plasmopara</taxon>
    </lineage>
</organism>
<keyword evidence="1" id="KW-0175">Coiled coil</keyword>